<name>A0AAE3EI54_9SPIR</name>
<reference evidence="4" key="1">
    <citation type="submission" date="2021-08" db="EMBL/GenBank/DDBJ databases">
        <title>Comparative analyses of Brucepasteria parasyntrophica and Teretinema zuelzerae.</title>
        <authorList>
            <person name="Song Y."/>
            <person name="Brune A."/>
        </authorList>
    </citation>
    <scope>NUCLEOTIDE SEQUENCE</scope>
    <source>
        <strain evidence="4">DSM 1903</strain>
    </source>
</reference>
<dbReference type="InterPro" id="IPR050952">
    <property type="entry name" value="TRIM-NHL_E3_ligases"/>
</dbReference>
<evidence type="ECO:0000313" key="4">
    <source>
        <dbReference type="EMBL" id="MCD1654841.1"/>
    </source>
</evidence>
<gene>
    <name evidence="4" type="ORF">K7J14_09005</name>
</gene>
<accession>A0AAE3EI54</accession>
<evidence type="ECO:0000256" key="1">
    <source>
        <dbReference type="ARBA" id="ARBA00022737"/>
    </source>
</evidence>
<dbReference type="PANTHER" id="PTHR24104:SF25">
    <property type="entry name" value="PROTEIN LIN-41"/>
    <property type="match status" value="1"/>
</dbReference>
<evidence type="ECO:0000313" key="5">
    <source>
        <dbReference type="Proteomes" id="UP001198163"/>
    </source>
</evidence>
<dbReference type="GO" id="GO:0008270">
    <property type="term" value="F:zinc ion binding"/>
    <property type="evidence" value="ECO:0007669"/>
    <property type="project" value="UniProtKB-KW"/>
</dbReference>
<dbReference type="SUPFAM" id="SSF48452">
    <property type="entry name" value="TPR-like"/>
    <property type="match status" value="1"/>
</dbReference>
<keyword evidence="5" id="KW-1185">Reference proteome</keyword>
<proteinExistence type="predicted"/>
<dbReference type="EMBL" id="JAINWA010000003">
    <property type="protein sequence ID" value="MCD1654841.1"/>
    <property type="molecule type" value="Genomic_DNA"/>
</dbReference>
<dbReference type="AlphaFoldDB" id="A0AAE3EI54"/>
<feature type="signal peptide" evidence="3">
    <location>
        <begin position="1"/>
        <end position="23"/>
    </location>
</feature>
<feature type="repeat" description="NHL" evidence="2">
    <location>
        <begin position="221"/>
        <end position="264"/>
    </location>
</feature>
<evidence type="ECO:0000256" key="3">
    <source>
        <dbReference type="SAM" id="SignalP"/>
    </source>
</evidence>
<feature type="chain" id="PRO_5042191385" evidence="3">
    <location>
        <begin position="24"/>
        <end position="677"/>
    </location>
</feature>
<keyword evidence="1" id="KW-0677">Repeat</keyword>
<dbReference type="Gene3D" id="1.25.40.10">
    <property type="entry name" value="Tetratricopeptide repeat domain"/>
    <property type="match status" value="1"/>
</dbReference>
<dbReference type="InterPro" id="IPR001258">
    <property type="entry name" value="NHL_repeat"/>
</dbReference>
<dbReference type="SUPFAM" id="SSF101898">
    <property type="entry name" value="NHL repeat"/>
    <property type="match status" value="1"/>
</dbReference>
<dbReference type="PANTHER" id="PTHR24104">
    <property type="entry name" value="E3 UBIQUITIN-PROTEIN LIGASE NHLRC1-RELATED"/>
    <property type="match status" value="1"/>
</dbReference>
<comment type="caution">
    <text evidence="4">The sequence shown here is derived from an EMBL/GenBank/DDBJ whole genome shotgun (WGS) entry which is preliminary data.</text>
</comment>
<protein>
    <submittedName>
        <fullName evidence="4">NHL repeat-containing protein</fullName>
    </submittedName>
</protein>
<dbReference type="RefSeq" id="WP_230755435.1">
    <property type="nucleotide sequence ID" value="NZ_JAINWA010000003.1"/>
</dbReference>
<sequence length="677" mass="73097">MNRLVRTLFVFSCIGLIHASVFAQAPSASDKAFAEEEFRRGVQAFHRGAFNDAVLVFEKALSFIPGEPLILDWLGKSYFRTGVEGAALQQWQFALDAGYGGTLLSNRIEVVRERRTLRPSFIDAPPFVETASIRAKNENGILFRQPVSVAPLSDGSFWIAAYGSNEILRFDVNGIVADRSRGPVGGFDRPFDIIRLKDGRLAVTEVAADRVSVLSPSGSFLFSFGKKGRGLGDLSGPQFVAADDAGNFYVTDYGNARVGVYDPEGKPLFSFGTAGFAFAGFAAPAGIAFLEGRLYIADSVSGALHVFDTSGNYRETLLPAGSIKGAESLRVWNGYLLAALKNRVLVVDPASGASFDASRLGNAPMRITGAAPDANGNLILADYQGNTVQIVSRTNDLAGGLFVQIDRVHSDAFPKVVLEVRVEDRSRNPLVGLKSANFFVTEEKRPVADFQFMGAGYLEDSSDITVIVERSQRSLSFQEEIKSAIAEIAAAMKGKGTLRIISAGKIPVQEGSGPPDAGNFQFLSFGNEPSPSWSFDLALRLSVNDLVKGAKKRGVIFLTTGEVSPNGFNRYGLNDLAANMGNNGVVFSAVYLDRAAPPGEYEYLVSATGGKSWYIWRNEGLSAAVDQLRTAANGCYVLSYTSALPTDFGRRFLPVEVESYLMNRSGRDETGYFAPLQ</sequence>
<dbReference type="Gene3D" id="2.120.10.30">
    <property type="entry name" value="TolB, C-terminal domain"/>
    <property type="match status" value="2"/>
</dbReference>
<dbReference type="InterPro" id="IPR011990">
    <property type="entry name" value="TPR-like_helical_dom_sf"/>
</dbReference>
<dbReference type="CDD" id="cd05819">
    <property type="entry name" value="NHL"/>
    <property type="match status" value="1"/>
</dbReference>
<evidence type="ECO:0000256" key="2">
    <source>
        <dbReference type="PROSITE-ProRule" id="PRU00504"/>
    </source>
</evidence>
<organism evidence="4 5">
    <name type="scientific">Teretinema zuelzerae</name>
    <dbReference type="NCBI Taxonomy" id="156"/>
    <lineage>
        <taxon>Bacteria</taxon>
        <taxon>Pseudomonadati</taxon>
        <taxon>Spirochaetota</taxon>
        <taxon>Spirochaetia</taxon>
        <taxon>Spirochaetales</taxon>
        <taxon>Treponemataceae</taxon>
        <taxon>Teretinema</taxon>
    </lineage>
</organism>
<dbReference type="Proteomes" id="UP001198163">
    <property type="component" value="Unassembled WGS sequence"/>
</dbReference>
<dbReference type="Pfam" id="PF01436">
    <property type="entry name" value="NHL"/>
    <property type="match status" value="1"/>
</dbReference>
<dbReference type="InterPro" id="IPR011042">
    <property type="entry name" value="6-blade_b-propeller_TolB-like"/>
</dbReference>
<keyword evidence="3" id="KW-0732">Signal</keyword>
<dbReference type="PROSITE" id="PS51125">
    <property type="entry name" value="NHL"/>
    <property type="match status" value="1"/>
</dbReference>